<accession>A0A433JHW9</accession>
<feature type="transmembrane region" description="Helical" evidence="1">
    <location>
        <begin position="12"/>
        <end position="33"/>
    </location>
</feature>
<feature type="transmembrane region" description="Helical" evidence="1">
    <location>
        <begin position="39"/>
        <end position="57"/>
    </location>
</feature>
<feature type="transmembrane region" description="Helical" evidence="1">
    <location>
        <begin position="189"/>
        <end position="213"/>
    </location>
</feature>
<feature type="transmembrane region" description="Helical" evidence="1">
    <location>
        <begin position="166"/>
        <end position="183"/>
    </location>
</feature>
<gene>
    <name evidence="2" type="ORF">EKM59_09160</name>
</gene>
<dbReference type="EMBL" id="RZGR01000030">
    <property type="protein sequence ID" value="RUQ82075.1"/>
    <property type="molecule type" value="Genomic_DNA"/>
</dbReference>
<dbReference type="Proteomes" id="UP000288012">
    <property type="component" value="Unassembled WGS sequence"/>
</dbReference>
<protein>
    <recommendedName>
        <fullName evidence="4">DUF2232 domain-containing protein</fullName>
    </recommendedName>
</protein>
<evidence type="ECO:0000256" key="1">
    <source>
        <dbReference type="SAM" id="Phobius"/>
    </source>
</evidence>
<evidence type="ECO:0008006" key="4">
    <source>
        <dbReference type="Google" id="ProtNLM"/>
    </source>
</evidence>
<comment type="caution">
    <text evidence="2">The sequence shown here is derived from an EMBL/GenBank/DDBJ whole genome shotgun (WGS) entry which is preliminary data.</text>
</comment>
<feature type="transmembrane region" description="Helical" evidence="1">
    <location>
        <begin position="69"/>
        <end position="93"/>
    </location>
</feature>
<keyword evidence="1" id="KW-1133">Transmembrane helix</keyword>
<name>A0A433JHW9_9GAMM</name>
<sequence>MAIIALITLRRGVRDGGFVLIVTVLAYFISLTTLSYKNAAISSLLTFLPCYLGACVLRLTASWRAVAGAFFLQVFLVMLLLQTCAPDFILAQYHYIYTAIKEMQTESVLLDFINDNDLSPLLLANYLLGVQAVGVLFSAVLSLFLARSVQSQLFYPGGFSREILGFRAEKIGLLLLAAFLWAASQENALAMNVLPALIVYFLAAGLSLGFALFGRKPIGALLLIVPIFLVPLVIVPVFVLFGSLDSLFNFRLYISNQADKRI</sequence>
<feature type="transmembrane region" description="Helical" evidence="1">
    <location>
        <begin position="220"/>
        <end position="241"/>
    </location>
</feature>
<reference evidence="2 3" key="1">
    <citation type="submission" date="2018-12" db="EMBL/GenBank/DDBJ databases">
        <title>Legionella sp,whole genome shotgun sequence.</title>
        <authorList>
            <person name="Wu H."/>
        </authorList>
    </citation>
    <scope>NUCLEOTIDE SEQUENCE [LARGE SCALE GENOMIC DNA]</scope>
    <source>
        <strain evidence="3">km714</strain>
    </source>
</reference>
<keyword evidence="1" id="KW-0812">Transmembrane</keyword>
<evidence type="ECO:0000313" key="3">
    <source>
        <dbReference type="Proteomes" id="UP000288012"/>
    </source>
</evidence>
<dbReference type="RefSeq" id="WP_127111448.1">
    <property type="nucleotide sequence ID" value="NZ_RZGR01000030.1"/>
</dbReference>
<evidence type="ECO:0000313" key="2">
    <source>
        <dbReference type="EMBL" id="RUQ82075.1"/>
    </source>
</evidence>
<keyword evidence="1" id="KW-0472">Membrane</keyword>
<proteinExistence type="predicted"/>
<organism evidence="2 3">
    <name type="scientific">Legionella septentrionalis</name>
    <dbReference type="NCBI Taxonomy" id="2498109"/>
    <lineage>
        <taxon>Bacteria</taxon>
        <taxon>Pseudomonadati</taxon>
        <taxon>Pseudomonadota</taxon>
        <taxon>Gammaproteobacteria</taxon>
        <taxon>Legionellales</taxon>
        <taxon>Legionellaceae</taxon>
        <taxon>Legionella</taxon>
    </lineage>
</organism>
<dbReference type="AlphaFoldDB" id="A0A433JHW9"/>
<feature type="transmembrane region" description="Helical" evidence="1">
    <location>
        <begin position="126"/>
        <end position="146"/>
    </location>
</feature>
<keyword evidence="3" id="KW-1185">Reference proteome</keyword>